<reference evidence="3" key="1">
    <citation type="journal article" date="2019" name="Int. J. Syst. Evol. Microbiol.">
        <title>The Global Catalogue of Microorganisms (GCM) 10K type strain sequencing project: providing services to taxonomists for standard genome sequencing and annotation.</title>
        <authorList>
            <consortium name="The Broad Institute Genomics Platform"/>
            <consortium name="The Broad Institute Genome Sequencing Center for Infectious Disease"/>
            <person name="Wu L."/>
            <person name="Ma J."/>
        </authorList>
    </citation>
    <scope>NUCLEOTIDE SEQUENCE [LARGE SCALE GENOMIC DNA]</scope>
    <source>
        <strain evidence="3">CGMCC 1.19062</strain>
    </source>
</reference>
<proteinExistence type="predicted"/>
<keyword evidence="3" id="KW-1185">Reference proteome</keyword>
<comment type="caution">
    <text evidence="2">The sequence shown here is derived from an EMBL/GenBank/DDBJ whole genome shotgun (WGS) entry which is preliminary data.</text>
</comment>
<feature type="signal peptide" evidence="1">
    <location>
        <begin position="1"/>
        <end position="22"/>
    </location>
</feature>
<dbReference type="EMBL" id="JBHUIP010000011">
    <property type="protein sequence ID" value="MFD2263424.1"/>
    <property type="molecule type" value="Genomic_DNA"/>
</dbReference>
<evidence type="ECO:0000313" key="3">
    <source>
        <dbReference type="Proteomes" id="UP001597295"/>
    </source>
</evidence>
<gene>
    <name evidence="2" type="ORF">ACFSM5_11035</name>
</gene>
<evidence type="ECO:0000256" key="1">
    <source>
        <dbReference type="SAM" id="SignalP"/>
    </source>
</evidence>
<protein>
    <recommendedName>
        <fullName evidence="4">YARHG domain-containing protein</fullName>
    </recommendedName>
</protein>
<dbReference type="RefSeq" id="WP_379876430.1">
    <property type="nucleotide sequence ID" value="NZ_JBHUIP010000011.1"/>
</dbReference>
<accession>A0ABW5DSP5</accession>
<name>A0ABW5DSP5_9PROT</name>
<dbReference type="Proteomes" id="UP001597295">
    <property type="component" value="Unassembled WGS sequence"/>
</dbReference>
<keyword evidence="1" id="KW-0732">Signal</keyword>
<evidence type="ECO:0000313" key="2">
    <source>
        <dbReference type="EMBL" id="MFD2263424.1"/>
    </source>
</evidence>
<feature type="chain" id="PRO_5045772809" description="YARHG domain-containing protein" evidence="1">
    <location>
        <begin position="23"/>
        <end position="95"/>
    </location>
</feature>
<organism evidence="2 3">
    <name type="scientific">Lacibacterium aquatile</name>
    <dbReference type="NCBI Taxonomy" id="1168082"/>
    <lineage>
        <taxon>Bacteria</taxon>
        <taxon>Pseudomonadati</taxon>
        <taxon>Pseudomonadota</taxon>
        <taxon>Alphaproteobacteria</taxon>
        <taxon>Rhodospirillales</taxon>
        <taxon>Rhodospirillaceae</taxon>
    </lineage>
</organism>
<sequence length="95" mass="10226">MNMMRIGILAGVALTLAMPAVAKETMTDAQIRQRIIRESLSSYPGNCACPYSTMSNGRSCGGRSAYSKPGGRSPICYDSDITDAQVQAYRKRLGS</sequence>
<evidence type="ECO:0008006" key="4">
    <source>
        <dbReference type="Google" id="ProtNLM"/>
    </source>
</evidence>